<feature type="signal peptide" evidence="2">
    <location>
        <begin position="1"/>
        <end position="25"/>
    </location>
</feature>
<dbReference type="PANTHER" id="PTHR30203:SF24">
    <property type="entry name" value="BLR4935 PROTEIN"/>
    <property type="match status" value="1"/>
</dbReference>
<proteinExistence type="inferred from homology"/>
<protein>
    <submittedName>
        <fullName evidence="3">Metal transporter</fullName>
    </submittedName>
</protein>
<dbReference type="RefSeq" id="WP_188449198.1">
    <property type="nucleotide sequence ID" value="NZ_BMDW01000024.1"/>
</dbReference>
<evidence type="ECO:0000256" key="1">
    <source>
        <dbReference type="ARBA" id="ARBA00007613"/>
    </source>
</evidence>
<gene>
    <name evidence="3" type="ORF">GCM10011395_31660</name>
</gene>
<dbReference type="Pfam" id="PF02321">
    <property type="entry name" value="OEP"/>
    <property type="match status" value="2"/>
</dbReference>
<dbReference type="InterPro" id="IPR010131">
    <property type="entry name" value="MdtP/NodT-like"/>
</dbReference>
<dbReference type="Proteomes" id="UP000618591">
    <property type="component" value="Unassembled WGS sequence"/>
</dbReference>
<dbReference type="SUPFAM" id="SSF56954">
    <property type="entry name" value="Outer membrane efflux proteins (OEP)"/>
    <property type="match status" value="1"/>
</dbReference>
<dbReference type="InterPro" id="IPR003423">
    <property type="entry name" value="OMP_efflux"/>
</dbReference>
<evidence type="ECO:0000313" key="4">
    <source>
        <dbReference type="Proteomes" id="UP000618591"/>
    </source>
</evidence>
<name>A0ABQ1H6J0_9SPHN</name>
<comment type="similarity">
    <text evidence="1">Belongs to the outer membrane factor (OMF) (TC 1.B.17) family.</text>
</comment>
<keyword evidence="4" id="KW-1185">Reference proteome</keyword>
<sequence>MPPRSNPLACALVAVVLAAASGAPAVRAQTAAPANAPVLTLADALDLAGSASPNIDAADAGVRAASAARRVAGLRPNPSLNADIENVGGSRAYNDIEAPKQTVSVGVPVELGGKRSARIALADAQGNRAQIERVAAGADLRLAVTQAYVEAVAADRRLATARDQAAIAAEAVRAAHVRVQAGRASPLEEQRAEVLRISADAAVDRTVRLADLARVNLGRRIGRPVTGALDQPWFDRVDGYGPAPLDADSSLTVATARADEKAAEAQLRLARSQRLPDVTLSAGVRRLPINNDMAAVFGVSVPLPFFNSGASSVAQAGAERDRATALRRAAELENEQAIGQAQADVANAAAAARTAAGPSLAAAQEAARIARIGYREGKFGQLDLLEAERTLAETRSSAIDALAAFHDAQAQLDRLTASARKD</sequence>
<feature type="chain" id="PRO_5045668726" evidence="2">
    <location>
        <begin position="26"/>
        <end position="422"/>
    </location>
</feature>
<comment type="caution">
    <text evidence="3">The sequence shown here is derived from an EMBL/GenBank/DDBJ whole genome shotgun (WGS) entry which is preliminary data.</text>
</comment>
<accession>A0ABQ1H6J0</accession>
<dbReference type="Gene3D" id="1.20.1600.10">
    <property type="entry name" value="Outer membrane efflux proteins (OEP)"/>
    <property type="match status" value="1"/>
</dbReference>
<keyword evidence="2" id="KW-0732">Signal</keyword>
<dbReference type="EMBL" id="BMDW01000024">
    <property type="protein sequence ID" value="GGA59032.1"/>
    <property type="molecule type" value="Genomic_DNA"/>
</dbReference>
<evidence type="ECO:0000256" key="2">
    <source>
        <dbReference type="SAM" id="SignalP"/>
    </source>
</evidence>
<dbReference type="PANTHER" id="PTHR30203">
    <property type="entry name" value="OUTER MEMBRANE CATION EFFLUX PROTEIN"/>
    <property type="match status" value="1"/>
</dbReference>
<reference evidence="4" key="1">
    <citation type="journal article" date="2019" name="Int. J. Syst. Evol. Microbiol.">
        <title>The Global Catalogue of Microorganisms (GCM) 10K type strain sequencing project: providing services to taxonomists for standard genome sequencing and annotation.</title>
        <authorList>
            <consortium name="The Broad Institute Genomics Platform"/>
            <consortium name="The Broad Institute Genome Sequencing Center for Infectious Disease"/>
            <person name="Wu L."/>
            <person name="Ma J."/>
        </authorList>
    </citation>
    <scope>NUCLEOTIDE SEQUENCE [LARGE SCALE GENOMIC DNA]</scope>
    <source>
        <strain evidence="4">CGMCC 1.10106</strain>
    </source>
</reference>
<organism evidence="3 4">
    <name type="scientific">Sphingomonas psychrolutea</name>
    <dbReference type="NCBI Taxonomy" id="1259676"/>
    <lineage>
        <taxon>Bacteria</taxon>
        <taxon>Pseudomonadati</taxon>
        <taxon>Pseudomonadota</taxon>
        <taxon>Alphaproteobacteria</taxon>
        <taxon>Sphingomonadales</taxon>
        <taxon>Sphingomonadaceae</taxon>
        <taxon>Sphingomonas</taxon>
    </lineage>
</organism>
<evidence type="ECO:0000313" key="3">
    <source>
        <dbReference type="EMBL" id="GGA59032.1"/>
    </source>
</evidence>